<keyword evidence="4 10" id="KW-0863">Zinc-finger</keyword>
<dbReference type="InterPro" id="IPR039355">
    <property type="entry name" value="Transcription_factor_GATA"/>
</dbReference>
<feature type="domain" description="GATA-type" evidence="12">
    <location>
        <begin position="242"/>
        <end position="295"/>
    </location>
</feature>
<dbReference type="GO" id="GO:0005634">
    <property type="term" value="C:nucleus"/>
    <property type="evidence" value="ECO:0007669"/>
    <property type="project" value="UniProtKB-SubCell"/>
</dbReference>
<feature type="region of interest" description="Disordered" evidence="11">
    <location>
        <begin position="136"/>
        <end position="167"/>
    </location>
</feature>
<dbReference type="GO" id="GO:0000978">
    <property type="term" value="F:RNA polymerase II cis-regulatory region sequence-specific DNA binding"/>
    <property type="evidence" value="ECO:0007669"/>
    <property type="project" value="TreeGrafter"/>
</dbReference>
<feature type="domain" description="GATA-type" evidence="12">
    <location>
        <begin position="95"/>
        <end position="137"/>
    </location>
</feature>
<feature type="compositionally biased region" description="Polar residues" evidence="11">
    <location>
        <begin position="477"/>
        <end position="491"/>
    </location>
</feature>
<dbReference type="PROSITE" id="PS50114">
    <property type="entry name" value="GATA_ZN_FINGER_2"/>
    <property type="match status" value="2"/>
</dbReference>
<dbReference type="Gene3D" id="3.30.50.10">
    <property type="entry name" value="Erythroid Transcription Factor GATA-1, subunit A"/>
    <property type="match status" value="2"/>
</dbReference>
<evidence type="ECO:0000256" key="10">
    <source>
        <dbReference type="PROSITE-ProRule" id="PRU00094"/>
    </source>
</evidence>
<comment type="subcellular location">
    <subcellularLocation>
        <location evidence="1">Nucleus</location>
    </subcellularLocation>
</comment>
<evidence type="ECO:0000256" key="3">
    <source>
        <dbReference type="ARBA" id="ARBA00022737"/>
    </source>
</evidence>
<dbReference type="Proteomes" id="UP001150904">
    <property type="component" value="Unassembled WGS sequence"/>
</dbReference>
<feature type="compositionally biased region" description="Basic and acidic residues" evidence="11">
    <location>
        <begin position="43"/>
        <end position="53"/>
    </location>
</feature>
<reference evidence="13" key="2">
    <citation type="journal article" date="2023" name="IMA Fungus">
        <title>Comparative genomic study of the Penicillium genus elucidates a diverse pangenome and 15 lateral gene transfer events.</title>
        <authorList>
            <person name="Petersen C."/>
            <person name="Sorensen T."/>
            <person name="Nielsen M.R."/>
            <person name="Sondergaard T.E."/>
            <person name="Sorensen J.L."/>
            <person name="Fitzpatrick D.A."/>
            <person name="Frisvad J.C."/>
            <person name="Nielsen K.L."/>
        </authorList>
    </citation>
    <scope>NUCLEOTIDE SEQUENCE</scope>
    <source>
        <strain evidence="13">IBT 15544</strain>
    </source>
</reference>
<feature type="region of interest" description="Disordered" evidence="11">
    <location>
        <begin position="1"/>
        <end position="99"/>
    </location>
</feature>
<evidence type="ECO:0000259" key="12">
    <source>
        <dbReference type="PROSITE" id="PS50114"/>
    </source>
</evidence>
<evidence type="ECO:0000256" key="1">
    <source>
        <dbReference type="ARBA" id="ARBA00004123"/>
    </source>
</evidence>
<keyword evidence="14" id="KW-1185">Reference proteome</keyword>
<evidence type="ECO:0000313" key="13">
    <source>
        <dbReference type="EMBL" id="KAJ5194842.1"/>
    </source>
</evidence>
<feature type="region of interest" description="Disordered" evidence="11">
    <location>
        <begin position="410"/>
        <end position="526"/>
    </location>
</feature>
<evidence type="ECO:0000256" key="4">
    <source>
        <dbReference type="ARBA" id="ARBA00022771"/>
    </source>
</evidence>
<dbReference type="GO" id="GO:0034757">
    <property type="term" value="P:negative regulation of iron ion transport"/>
    <property type="evidence" value="ECO:0007669"/>
    <property type="project" value="UniProtKB-ARBA"/>
</dbReference>
<dbReference type="GeneID" id="83182643"/>
<dbReference type="InterPro" id="IPR013088">
    <property type="entry name" value="Znf_NHR/GATA"/>
</dbReference>
<accession>A0A9W9MC38</accession>
<feature type="compositionally biased region" description="Basic and acidic residues" evidence="11">
    <location>
        <begin position="494"/>
        <end position="526"/>
    </location>
</feature>
<keyword evidence="7" id="KW-0238">DNA-binding</keyword>
<feature type="compositionally biased region" description="Polar residues" evidence="11">
    <location>
        <begin position="12"/>
        <end position="24"/>
    </location>
</feature>
<feature type="compositionally biased region" description="Polar residues" evidence="11">
    <location>
        <begin position="305"/>
        <end position="321"/>
    </location>
</feature>
<dbReference type="GO" id="GO:0008270">
    <property type="term" value="F:zinc ion binding"/>
    <property type="evidence" value="ECO:0007669"/>
    <property type="project" value="UniProtKB-KW"/>
</dbReference>
<dbReference type="SUPFAM" id="SSF57716">
    <property type="entry name" value="Glucocorticoid receptor-like (DNA-binding domain)"/>
    <property type="match status" value="2"/>
</dbReference>
<dbReference type="SMART" id="SM00401">
    <property type="entry name" value="ZnF_GATA"/>
    <property type="match status" value="2"/>
</dbReference>
<feature type="region of interest" description="Disordered" evidence="11">
    <location>
        <begin position="206"/>
        <end position="238"/>
    </location>
</feature>
<keyword evidence="5" id="KW-0862">Zinc</keyword>
<feature type="compositionally biased region" description="Polar residues" evidence="11">
    <location>
        <begin position="68"/>
        <end position="85"/>
    </location>
</feature>
<evidence type="ECO:0000313" key="14">
    <source>
        <dbReference type="Proteomes" id="UP001150904"/>
    </source>
</evidence>
<comment type="caution">
    <text evidence="13">The sequence shown here is derived from an EMBL/GenBank/DDBJ whole genome shotgun (WGS) entry which is preliminary data.</text>
</comment>
<dbReference type="GO" id="GO:0045944">
    <property type="term" value="P:positive regulation of transcription by RNA polymerase II"/>
    <property type="evidence" value="ECO:0007669"/>
    <property type="project" value="TreeGrafter"/>
</dbReference>
<evidence type="ECO:0000256" key="8">
    <source>
        <dbReference type="ARBA" id="ARBA00023163"/>
    </source>
</evidence>
<dbReference type="PANTHER" id="PTHR10071">
    <property type="entry name" value="TRANSCRIPTION FACTOR GATA FAMILY MEMBER"/>
    <property type="match status" value="1"/>
</dbReference>
<dbReference type="FunFam" id="3.30.50.10:FF:000007">
    <property type="entry name" value="Nitrogen regulatory AreA, N-terminal"/>
    <property type="match status" value="1"/>
</dbReference>
<dbReference type="Pfam" id="PF00320">
    <property type="entry name" value="GATA"/>
    <property type="match status" value="2"/>
</dbReference>
<dbReference type="PRINTS" id="PR00619">
    <property type="entry name" value="GATAZNFINGER"/>
</dbReference>
<evidence type="ECO:0000256" key="11">
    <source>
        <dbReference type="SAM" id="MobiDB-lite"/>
    </source>
</evidence>
<dbReference type="EMBL" id="JAPQKR010000015">
    <property type="protein sequence ID" value="KAJ5194842.1"/>
    <property type="molecule type" value="Genomic_DNA"/>
</dbReference>
<feature type="compositionally biased region" description="Basic and acidic residues" evidence="11">
    <location>
        <begin position="148"/>
        <end position="163"/>
    </location>
</feature>
<dbReference type="GO" id="GO:0000981">
    <property type="term" value="F:DNA-binding transcription factor activity, RNA polymerase II-specific"/>
    <property type="evidence" value="ECO:0007669"/>
    <property type="project" value="TreeGrafter"/>
</dbReference>
<feature type="compositionally biased region" description="Polar residues" evidence="11">
    <location>
        <begin position="421"/>
        <end position="452"/>
    </location>
</feature>
<dbReference type="GO" id="GO:0000122">
    <property type="term" value="P:negative regulation of transcription by RNA polymerase II"/>
    <property type="evidence" value="ECO:0007669"/>
    <property type="project" value="TreeGrafter"/>
</dbReference>
<dbReference type="OrthoDB" id="515401at2759"/>
<feature type="compositionally biased region" description="Low complexity" evidence="11">
    <location>
        <begin position="223"/>
        <end position="234"/>
    </location>
</feature>
<protein>
    <submittedName>
        <fullName evidence="13">Transcriptional regulator family: GATA type zinc finger</fullName>
    </submittedName>
</protein>
<dbReference type="FunFam" id="3.30.50.10:FF:000039">
    <property type="entry name" value="Siderophore transcription factor SreA"/>
    <property type="match status" value="1"/>
</dbReference>
<dbReference type="CDD" id="cd00202">
    <property type="entry name" value="ZnF_GATA"/>
    <property type="match status" value="2"/>
</dbReference>
<dbReference type="PANTHER" id="PTHR10071:SF335">
    <property type="entry name" value="IRON-SENSING TRANSCRIPTIONAL REPRESSOR-RELATED"/>
    <property type="match status" value="1"/>
</dbReference>
<keyword evidence="9" id="KW-0539">Nucleus</keyword>
<keyword evidence="2" id="KW-0479">Metal-binding</keyword>
<proteinExistence type="predicted"/>
<evidence type="ECO:0000256" key="9">
    <source>
        <dbReference type="ARBA" id="ARBA00023242"/>
    </source>
</evidence>
<evidence type="ECO:0000256" key="6">
    <source>
        <dbReference type="ARBA" id="ARBA00023015"/>
    </source>
</evidence>
<gene>
    <name evidence="13" type="ORF">N7498_008280</name>
</gene>
<evidence type="ECO:0000256" key="2">
    <source>
        <dbReference type="ARBA" id="ARBA00022723"/>
    </source>
</evidence>
<sequence length="526" mass="56733">MLASISPMESVRSYTGTSMGSMRQPSWEDLDAAQQLISSAQAGREHLAQRHGDAPSFKASESPMPDQGPTTDQLSREPSASAQDKTSPRAQKDTSFLGHSCSNCGTKSTPLWRRSPTGSMICNACGLYLKARNVARPTKRNRMQQGPEADKSHLQAHQHDHSVASEGGCKGSCPGGGSCNGTGGAEGCDGCPAYNNRIYKASHRGAAPVHPSWGRTSAPDNNLAPPALETEAPAKNSPVDGNSTLVACQNCGTTVTPLWRRDEHGHPICNACGLYYKLHGCYRPTTMKKSIIKRRKRVVPALRDQSPTAATHSSNGSSVSPEASPAALAHHDEHYRYMSSEPMDQPRPISFAPPPVDFTGFRINSAPLPHHTFPKIMEPERLGHSPGAQFGRRSASPNTVALPMKRTLAETSSEALPIPTTLESGSNQLPPIMSSANPLPSGRLSSISSILNQADPHARMESSHLGRPQAYQPPGPSAQQQQTLPGISSLSDPAAERERRARLEREAEQMREMLRAKERELADMRH</sequence>
<keyword evidence="8" id="KW-0804">Transcription</keyword>
<dbReference type="AlphaFoldDB" id="A0A9W9MC38"/>
<keyword evidence="6" id="KW-0805">Transcription regulation</keyword>
<organism evidence="13 14">
    <name type="scientific">Penicillium cinerascens</name>
    <dbReference type="NCBI Taxonomy" id="70096"/>
    <lineage>
        <taxon>Eukaryota</taxon>
        <taxon>Fungi</taxon>
        <taxon>Dikarya</taxon>
        <taxon>Ascomycota</taxon>
        <taxon>Pezizomycotina</taxon>
        <taxon>Eurotiomycetes</taxon>
        <taxon>Eurotiomycetidae</taxon>
        <taxon>Eurotiales</taxon>
        <taxon>Aspergillaceae</taxon>
        <taxon>Penicillium</taxon>
    </lineage>
</organism>
<evidence type="ECO:0000256" key="7">
    <source>
        <dbReference type="ARBA" id="ARBA00023125"/>
    </source>
</evidence>
<dbReference type="PROSITE" id="PS00344">
    <property type="entry name" value="GATA_ZN_FINGER_1"/>
    <property type="match status" value="2"/>
</dbReference>
<name>A0A9W9MC38_9EURO</name>
<keyword evidence="3" id="KW-0677">Repeat</keyword>
<dbReference type="RefSeq" id="XP_058305330.1">
    <property type="nucleotide sequence ID" value="XM_058455342.1"/>
</dbReference>
<reference evidence="13" key="1">
    <citation type="submission" date="2022-12" db="EMBL/GenBank/DDBJ databases">
        <authorList>
            <person name="Petersen C."/>
        </authorList>
    </citation>
    <scope>NUCLEOTIDE SEQUENCE</scope>
    <source>
        <strain evidence="13">IBT 15544</strain>
    </source>
</reference>
<dbReference type="InterPro" id="IPR000679">
    <property type="entry name" value="Znf_GATA"/>
</dbReference>
<feature type="region of interest" description="Disordered" evidence="11">
    <location>
        <begin position="298"/>
        <end position="327"/>
    </location>
</feature>
<dbReference type="GO" id="GO:0006879">
    <property type="term" value="P:intracellular iron ion homeostasis"/>
    <property type="evidence" value="ECO:0007669"/>
    <property type="project" value="UniProtKB-ARBA"/>
</dbReference>
<evidence type="ECO:0000256" key="5">
    <source>
        <dbReference type="ARBA" id="ARBA00022833"/>
    </source>
</evidence>